<keyword evidence="1" id="KW-1133">Transmembrane helix</keyword>
<keyword evidence="1" id="KW-0472">Membrane</keyword>
<keyword evidence="1" id="KW-0812">Transmembrane</keyword>
<gene>
    <name evidence="2" type="ORF">CI238_01813</name>
</gene>
<name>A0A167B230_COLIC</name>
<dbReference type="Proteomes" id="UP000076584">
    <property type="component" value="Unassembled WGS sequence"/>
</dbReference>
<dbReference type="Pfam" id="PF20246">
    <property type="entry name" value="DUF6601"/>
    <property type="match status" value="1"/>
</dbReference>
<comment type="caution">
    <text evidence="2">The sequence shown here is derived from an EMBL/GenBank/DDBJ whole genome shotgun (WGS) entry which is preliminary data.</text>
</comment>
<dbReference type="STRING" id="1573173.A0A167B230"/>
<sequence>MDDVPFAADVELIDQVIPDSKAAFLSDELSCAVLEELYPNLDFFARKSSNHIDPIHKHLQKGRKIVPTEDPNLHLVWNYNAVYIKPLPHYLLSYSFWKQNLAIGSKHRGKALGFMHSYECLIRHPSDFELAKEAHLIPSSLAPSPPSSHSGLQQQKIPTGDVMYSNFSAFIRSFSKPSAGRQKGFLNRLFYEEQFWQIRHFMNEFAAPLLFVFAALSLILSAMQVVLAAKSDNEGRWRVFTEVSAWFAVMVIVVVVAIFVGLALVGFSVWLWQFKFGYRSWRKSRADSKEAKIGNCRGG</sequence>
<dbReference type="PANTHER" id="PTHR34414:SF1">
    <property type="entry name" value="SUBTILISIN-LIKE SERINE PROTEASE"/>
    <property type="match status" value="1"/>
</dbReference>
<reference evidence="2 3" key="1">
    <citation type="submission" date="2015-06" db="EMBL/GenBank/DDBJ databases">
        <title>Survival trade-offs in plant roots during colonization by closely related pathogenic and mutualistic fungi.</title>
        <authorList>
            <person name="Hacquard S."/>
            <person name="Kracher B."/>
            <person name="Hiruma K."/>
            <person name="Weinman A."/>
            <person name="Muench P."/>
            <person name="Garrido Oter R."/>
            <person name="Ver Loren van Themaat E."/>
            <person name="Dallerey J.-F."/>
            <person name="Damm U."/>
            <person name="Henrissat B."/>
            <person name="Lespinet O."/>
            <person name="Thon M."/>
            <person name="Kemen E."/>
            <person name="McHardy A.C."/>
            <person name="Schulze-Lefert P."/>
            <person name="O'Connell R.J."/>
        </authorList>
    </citation>
    <scope>NUCLEOTIDE SEQUENCE [LARGE SCALE GENOMIC DNA]</scope>
    <source>
        <strain evidence="2 3">MAFF 238704</strain>
    </source>
</reference>
<evidence type="ECO:0000256" key="1">
    <source>
        <dbReference type="SAM" id="Phobius"/>
    </source>
</evidence>
<accession>A0A167B230</accession>
<feature type="transmembrane region" description="Helical" evidence="1">
    <location>
        <begin position="246"/>
        <end position="272"/>
    </location>
</feature>
<dbReference type="EMBL" id="LFIW01001807">
    <property type="protein sequence ID" value="KZL80791.1"/>
    <property type="molecule type" value="Genomic_DNA"/>
</dbReference>
<proteinExistence type="predicted"/>
<feature type="transmembrane region" description="Helical" evidence="1">
    <location>
        <begin position="205"/>
        <end position="226"/>
    </location>
</feature>
<evidence type="ECO:0000313" key="3">
    <source>
        <dbReference type="Proteomes" id="UP000076584"/>
    </source>
</evidence>
<dbReference type="AlphaFoldDB" id="A0A167B230"/>
<evidence type="ECO:0008006" key="4">
    <source>
        <dbReference type="Google" id="ProtNLM"/>
    </source>
</evidence>
<protein>
    <recommendedName>
        <fullName evidence="4">Subtilisin-like serine protease</fullName>
    </recommendedName>
</protein>
<organism evidence="2 3">
    <name type="scientific">Colletotrichum incanum</name>
    <name type="common">Soybean anthracnose fungus</name>
    <dbReference type="NCBI Taxonomy" id="1573173"/>
    <lineage>
        <taxon>Eukaryota</taxon>
        <taxon>Fungi</taxon>
        <taxon>Dikarya</taxon>
        <taxon>Ascomycota</taxon>
        <taxon>Pezizomycotina</taxon>
        <taxon>Sordariomycetes</taxon>
        <taxon>Hypocreomycetidae</taxon>
        <taxon>Glomerellales</taxon>
        <taxon>Glomerellaceae</taxon>
        <taxon>Colletotrichum</taxon>
        <taxon>Colletotrichum spaethianum species complex</taxon>
    </lineage>
</organism>
<dbReference type="PANTHER" id="PTHR34414">
    <property type="entry name" value="HET DOMAIN-CONTAINING PROTEIN-RELATED"/>
    <property type="match status" value="1"/>
</dbReference>
<dbReference type="InterPro" id="IPR046536">
    <property type="entry name" value="DUF6601"/>
</dbReference>
<evidence type="ECO:0000313" key="2">
    <source>
        <dbReference type="EMBL" id="KZL80791.1"/>
    </source>
</evidence>
<keyword evidence="3" id="KW-1185">Reference proteome</keyword>